<name>A0A6C2C3J3_9LACO</name>
<dbReference type="Proteomes" id="UP000371977">
    <property type="component" value="Unassembled WGS sequence"/>
</dbReference>
<evidence type="ECO:0000313" key="2">
    <source>
        <dbReference type="Proteomes" id="UP000371977"/>
    </source>
</evidence>
<comment type="caution">
    <text evidence="1">The sequence shown here is derived from an EMBL/GenBank/DDBJ whole genome shotgun (WGS) entry which is preliminary data.</text>
</comment>
<dbReference type="OrthoDB" id="9844875at2"/>
<organism evidence="1 2">
    <name type="scientific">Weissella muntiaci</name>
    <dbReference type="NCBI Taxonomy" id="2508881"/>
    <lineage>
        <taxon>Bacteria</taxon>
        <taxon>Bacillati</taxon>
        <taxon>Bacillota</taxon>
        <taxon>Bacilli</taxon>
        <taxon>Lactobacillales</taxon>
        <taxon>Lactobacillaceae</taxon>
        <taxon>Weissella</taxon>
    </lineage>
</organism>
<dbReference type="RefSeq" id="WP_148623221.1">
    <property type="nucleotide sequence ID" value="NZ_SDGZ01000020.1"/>
</dbReference>
<evidence type="ECO:0000313" key="1">
    <source>
        <dbReference type="EMBL" id="TYC48474.1"/>
    </source>
</evidence>
<proteinExistence type="predicted"/>
<gene>
    <name evidence="1" type="ORF">ESZ50_08940</name>
</gene>
<protein>
    <submittedName>
        <fullName evidence="1">Uncharacterized protein</fullName>
    </submittedName>
</protein>
<dbReference type="AlphaFoldDB" id="A0A6C2C3J3"/>
<keyword evidence="2" id="KW-1185">Reference proteome</keyword>
<dbReference type="EMBL" id="SDGZ01000020">
    <property type="protein sequence ID" value="TYC48474.1"/>
    <property type="molecule type" value="Genomic_DNA"/>
</dbReference>
<accession>A0A6C2C3J3</accession>
<reference evidence="1 2" key="1">
    <citation type="submission" date="2019-01" db="EMBL/GenBank/DDBJ databases">
        <title>Weissella sp. nov., a novel lactic acid bacterium isolated from animal feces.</title>
        <authorList>
            <person name="Wang L.-T."/>
        </authorList>
    </citation>
    <scope>NUCLEOTIDE SEQUENCE [LARGE SCALE GENOMIC DNA]</scope>
    <source>
        <strain evidence="1 2">8H-2</strain>
    </source>
</reference>
<sequence length="165" mass="19454">MTNGVDYMAFERLIHGVLKRKRSQVRPKTALYEDLVQELWIVLIKELALRPNQAAEKNLNLYILLFSRAADYLKKERRSLLRNVPTEIDERILGVSEPVAPEMELTLLALIERMEDSTMQGLLNDLLSFQGERHHERRKRLNMSRATYYRKLAVVRQMVKNFLKD</sequence>